<evidence type="ECO:0000256" key="6">
    <source>
        <dbReference type="SAM" id="MobiDB-lite"/>
    </source>
</evidence>
<organism evidence="8 9">
    <name type="scientific">Achromobacter animicus</name>
    <dbReference type="NCBI Taxonomy" id="1389935"/>
    <lineage>
        <taxon>Bacteria</taxon>
        <taxon>Pseudomonadati</taxon>
        <taxon>Pseudomonadota</taxon>
        <taxon>Betaproteobacteria</taxon>
        <taxon>Burkholderiales</taxon>
        <taxon>Alcaligenaceae</taxon>
        <taxon>Achromobacter</taxon>
    </lineage>
</organism>
<dbReference type="SUPFAM" id="SSF52540">
    <property type="entry name" value="P-loop containing nucleoside triphosphate hydrolases"/>
    <property type="match status" value="1"/>
</dbReference>
<evidence type="ECO:0000259" key="7">
    <source>
        <dbReference type="PROSITE" id="PS50045"/>
    </source>
</evidence>
<dbReference type="FunFam" id="3.40.50.300:FF:000006">
    <property type="entry name" value="DNA-binding transcriptional regulator NtrC"/>
    <property type="match status" value="1"/>
</dbReference>
<dbReference type="InterPro" id="IPR003593">
    <property type="entry name" value="AAA+_ATPase"/>
</dbReference>
<dbReference type="Gene3D" id="1.10.10.60">
    <property type="entry name" value="Homeodomain-like"/>
    <property type="match status" value="1"/>
</dbReference>
<protein>
    <submittedName>
        <fullName evidence="8">Acetoin catabolism regulatory protein</fullName>
    </submittedName>
</protein>
<dbReference type="Pfam" id="PF00158">
    <property type="entry name" value="Sigma54_activat"/>
    <property type="match status" value="1"/>
</dbReference>
<dbReference type="PROSITE" id="PS00675">
    <property type="entry name" value="SIGMA54_INTERACT_1"/>
    <property type="match status" value="1"/>
</dbReference>
<dbReference type="EMBL" id="CADIJM010000005">
    <property type="protein sequence ID" value="CAB3705410.1"/>
    <property type="molecule type" value="Genomic_DNA"/>
</dbReference>
<feature type="region of interest" description="Disordered" evidence="6">
    <location>
        <begin position="579"/>
        <end position="610"/>
    </location>
</feature>
<dbReference type="AlphaFoldDB" id="A0A6S7AVM2"/>
<dbReference type="InterPro" id="IPR025662">
    <property type="entry name" value="Sigma_54_int_dom_ATP-bd_1"/>
</dbReference>
<evidence type="ECO:0000313" key="8">
    <source>
        <dbReference type="EMBL" id="CAB3705410.1"/>
    </source>
</evidence>
<keyword evidence="1" id="KW-0547">Nucleotide-binding</keyword>
<dbReference type="PROSITE" id="PS50045">
    <property type="entry name" value="SIGMA54_INTERACT_4"/>
    <property type="match status" value="1"/>
</dbReference>
<dbReference type="GO" id="GO:0006355">
    <property type="term" value="P:regulation of DNA-templated transcription"/>
    <property type="evidence" value="ECO:0007669"/>
    <property type="project" value="InterPro"/>
</dbReference>
<keyword evidence="5" id="KW-0804">Transcription</keyword>
<keyword evidence="9" id="KW-1185">Reference proteome</keyword>
<dbReference type="GO" id="GO:0005524">
    <property type="term" value="F:ATP binding"/>
    <property type="evidence" value="ECO:0007669"/>
    <property type="project" value="UniProtKB-KW"/>
</dbReference>
<dbReference type="Gene3D" id="3.40.50.300">
    <property type="entry name" value="P-loop containing nucleotide triphosphate hydrolases"/>
    <property type="match status" value="1"/>
</dbReference>
<evidence type="ECO:0000256" key="1">
    <source>
        <dbReference type="ARBA" id="ARBA00022741"/>
    </source>
</evidence>
<evidence type="ECO:0000256" key="2">
    <source>
        <dbReference type="ARBA" id="ARBA00022840"/>
    </source>
</evidence>
<dbReference type="InterPro" id="IPR002078">
    <property type="entry name" value="Sigma_54_int"/>
</dbReference>
<dbReference type="InterPro" id="IPR003018">
    <property type="entry name" value="GAF"/>
</dbReference>
<feature type="compositionally biased region" description="Low complexity" evidence="6">
    <location>
        <begin position="579"/>
        <end position="597"/>
    </location>
</feature>
<dbReference type="RefSeq" id="WP_254594968.1">
    <property type="nucleotide sequence ID" value="NZ_CADIJM010000005.1"/>
</dbReference>
<reference evidence="8 9" key="1">
    <citation type="submission" date="2020-04" db="EMBL/GenBank/DDBJ databases">
        <authorList>
            <person name="De Canck E."/>
        </authorList>
    </citation>
    <scope>NUCLEOTIDE SEQUENCE [LARGE SCALE GENOMIC DNA]</scope>
    <source>
        <strain evidence="8 9">LMG 26690</strain>
    </source>
</reference>
<evidence type="ECO:0000256" key="4">
    <source>
        <dbReference type="ARBA" id="ARBA00023125"/>
    </source>
</evidence>
<gene>
    <name evidence="8" type="primary">acoR_2</name>
    <name evidence="8" type="ORF">LMG26690_02866</name>
</gene>
<dbReference type="GO" id="GO:0043565">
    <property type="term" value="F:sequence-specific DNA binding"/>
    <property type="evidence" value="ECO:0007669"/>
    <property type="project" value="InterPro"/>
</dbReference>
<dbReference type="Pfam" id="PF25601">
    <property type="entry name" value="AAA_lid_14"/>
    <property type="match status" value="1"/>
</dbReference>
<dbReference type="Pfam" id="PF01590">
    <property type="entry name" value="GAF"/>
    <property type="match status" value="1"/>
</dbReference>
<dbReference type="SMART" id="SM00382">
    <property type="entry name" value="AAA"/>
    <property type="match status" value="1"/>
</dbReference>
<dbReference type="Pfam" id="PF02954">
    <property type="entry name" value="HTH_8"/>
    <property type="match status" value="1"/>
</dbReference>
<dbReference type="SUPFAM" id="SSF55781">
    <property type="entry name" value="GAF domain-like"/>
    <property type="match status" value="1"/>
</dbReference>
<sequence length="673" mass="70636">MASHSGRQTLTQARLLFNQQGAVPGGMVAEPILRSWRRCADLGFDMRGVRRADLMTQGELREAQQRNEALRRLSEPAIAYLRRQAGGSGNLVILSDAQGLVLDSDGDTGFAHRASRVALMPGAPWDEAAAGTNAIGTALVEGRPIAVHGAEHYFEPNRILTCAAVPITDSEGRTLGVLDLSSQARDVRPDVLALVRGAVDRIEHQLFESAYEPCTVLRLHADPAGLGQPGEALLAFQGDLLIGANRRALQALALAATALGVYRYADVFDGDIERCPDATGRVHTRTGAVYHARLRMPRTRAPQPPAAPLSRAPGALARAPAPSFDAATLGALARAVHLADAGVSILLQGETGVGKEVFARQIHARGQRAAGPFVAVNCAALPESLIESELFGYEDGAFTGARRQGSKGLLRQAHGGVLFLDEIGDMPLLLQSRLLRVLQTREVSPLGAARPVPVDFTLVCATHRPLAHEGPDAPVRPDLYFRIAEYTVTLEPLRARADRLELLRELWAAQGAGPALPPAIEAVLAAYSWPGNYRQLASVLRTLHVLAGPAGRVDADMLPAELRGAASAAKIEAIASGATTSGATTSGATTSGATTSGVDTSGIDTPGVDASRTATTTLAPAGGSGDLHAMTDAAIRAALAEHGGSVSRAARALGVHRSTVYRRGAAWGLARPK</sequence>
<keyword evidence="3" id="KW-0805">Transcription regulation</keyword>
<evidence type="ECO:0000256" key="5">
    <source>
        <dbReference type="ARBA" id="ARBA00023163"/>
    </source>
</evidence>
<dbReference type="CDD" id="cd00009">
    <property type="entry name" value="AAA"/>
    <property type="match status" value="1"/>
</dbReference>
<dbReference type="PANTHER" id="PTHR32071">
    <property type="entry name" value="TRANSCRIPTIONAL REGULATORY PROTEIN"/>
    <property type="match status" value="1"/>
</dbReference>
<dbReference type="InterPro" id="IPR009057">
    <property type="entry name" value="Homeodomain-like_sf"/>
</dbReference>
<dbReference type="InterPro" id="IPR027417">
    <property type="entry name" value="P-loop_NTPase"/>
</dbReference>
<name>A0A6S7AVM2_9BURK</name>
<keyword evidence="4" id="KW-0238">DNA-binding</keyword>
<evidence type="ECO:0000313" key="9">
    <source>
        <dbReference type="Proteomes" id="UP000494214"/>
    </source>
</evidence>
<accession>A0A6S7AVM2</accession>
<proteinExistence type="predicted"/>
<dbReference type="Proteomes" id="UP000494214">
    <property type="component" value="Unassembled WGS sequence"/>
</dbReference>
<dbReference type="Gene3D" id="3.30.450.40">
    <property type="match status" value="1"/>
</dbReference>
<dbReference type="InterPro" id="IPR002197">
    <property type="entry name" value="HTH_Fis"/>
</dbReference>
<dbReference type="SUPFAM" id="SSF46689">
    <property type="entry name" value="Homeodomain-like"/>
    <property type="match status" value="1"/>
</dbReference>
<dbReference type="Gene3D" id="1.10.8.60">
    <property type="match status" value="1"/>
</dbReference>
<dbReference type="InterPro" id="IPR058031">
    <property type="entry name" value="AAA_lid_NorR"/>
</dbReference>
<keyword evidence="2" id="KW-0067">ATP-binding</keyword>
<feature type="domain" description="Sigma-54 factor interaction" evidence="7">
    <location>
        <begin position="338"/>
        <end position="545"/>
    </location>
</feature>
<dbReference type="PANTHER" id="PTHR32071:SF77">
    <property type="entry name" value="TRANSCRIPTIONAL REGULATORY PROTEIN"/>
    <property type="match status" value="1"/>
</dbReference>
<evidence type="ECO:0000256" key="3">
    <source>
        <dbReference type="ARBA" id="ARBA00023015"/>
    </source>
</evidence>
<dbReference type="InterPro" id="IPR029016">
    <property type="entry name" value="GAF-like_dom_sf"/>
</dbReference>